<dbReference type="PROSITE" id="PS00409">
    <property type="entry name" value="PROKAR_NTER_METHYL"/>
    <property type="match status" value="1"/>
</dbReference>
<accession>A0A846QL09</accession>
<keyword evidence="3" id="KW-1185">Reference proteome</keyword>
<evidence type="ECO:0000256" key="1">
    <source>
        <dbReference type="SAM" id="Phobius"/>
    </source>
</evidence>
<dbReference type="RefSeq" id="WP_167940883.1">
    <property type="nucleotide sequence ID" value="NZ_JAATJA010000001.1"/>
</dbReference>
<dbReference type="Gene3D" id="3.30.700.10">
    <property type="entry name" value="Glycoprotein, Type 4 Pilin"/>
    <property type="match status" value="1"/>
</dbReference>
<dbReference type="NCBIfam" id="TIGR02532">
    <property type="entry name" value="IV_pilin_GFxxxE"/>
    <property type="match status" value="1"/>
</dbReference>
<dbReference type="Proteomes" id="UP000580856">
    <property type="component" value="Unassembled WGS sequence"/>
</dbReference>
<evidence type="ECO:0000313" key="3">
    <source>
        <dbReference type="Proteomes" id="UP000580856"/>
    </source>
</evidence>
<proteinExistence type="predicted"/>
<dbReference type="Pfam" id="PF07963">
    <property type="entry name" value="N_methyl"/>
    <property type="match status" value="1"/>
</dbReference>
<dbReference type="InterPro" id="IPR012902">
    <property type="entry name" value="N_methyl_site"/>
</dbReference>
<comment type="caution">
    <text evidence="2">The sequence shown here is derived from an EMBL/GenBank/DDBJ whole genome shotgun (WGS) entry which is preliminary data.</text>
</comment>
<keyword evidence="1" id="KW-0812">Transmembrane</keyword>
<gene>
    <name evidence="2" type="ORF">GGQ74_001507</name>
</gene>
<dbReference type="SUPFAM" id="SSF54523">
    <property type="entry name" value="Pili subunits"/>
    <property type="match status" value="1"/>
</dbReference>
<feature type="transmembrane region" description="Helical" evidence="1">
    <location>
        <begin position="6"/>
        <end position="28"/>
    </location>
</feature>
<protein>
    <submittedName>
        <fullName evidence="2">Prepilin-type N-terminal cleavage/methylation domain-containing protein</fullName>
    </submittedName>
</protein>
<sequence>MEKRVVKGFTLVEMAIVLVIIGIILAGVMKGRDIVRGSQVKQFSQGFAQKWMTIATTYMDKTGQALADGTANGGTAANANGYMDNLFMGTNNLTQYDEVLNATRDVGIEPCTMIKTDLANDTNNNCPNGYNVFMRNVEGETSGKSRVVVGFYAEQIGANGPFRNIVVLQNVPSDVAQGLDTLIDGQADSANGACVGIASATTEVINAANAALGTGGALTLLTSYPSANSANKYVVVGLVLDY</sequence>
<evidence type="ECO:0000313" key="2">
    <source>
        <dbReference type="EMBL" id="NJB67867.1"/>
    </source>
</evidence>
<organism evidence="2 3">
    <name type="scientific">Desulfobaculum xiamenense</name>
    <dbReference type="NCBI Taxonomy" id="995050"/>
    <lineage>
        <taxon>Bacteria</taxon>
        <taxon>Pseudomonadati</taxon>
        <taxon>Thermodesulfobacteriota</taxon>
        <taxon>Desulfovibrionia</taxon>
        <taxon>Desulfovibrionales</taxon>
        <taxon>Desulfovibrionaceae</taxon>
        <taxon>Desulfobaculum</taxon>
    </lineage>
</organism>
<keyword evidence="1" id="KW-0472">Membrane</keyword>
<dbReference type="AlphaFoldDB" id="A0A846QL09"/>
<name>A0A846QL09_9BACT</name>
<reference evidence="2 3" key="1">
    <citation type="submission" date="2020-03" db="EMBL/GenBank/DDBJ databases">
        <title>Genomic Encyclopedia of Type Strains, Phase IV (KMG-IV): sequencing the most valuable type-strain genomes for metagenomic binning, comparative biology and taxonomic classification.</title>
        <authorList>
            <person name="Goeker M."/>
        </authorList>
    </citation>
    <scope>NUCLEOTIDE SEQUENCE [LARGE SCALE GENOMIC DNA]</scope>
    <source>
        <strain evidence="2 3">DSM 24233</strain>
    </source>
</reference>
<keyword evidence="1" id="KW-1133">Transmembrane helix</keyword>
<dbReference type="EMBL" id="JAATJA010000001">
    <property type="protein sequence ID" value="NJB67867.1"/>
    <property type="molecule type" value="Genomic_DNA"/>
</dbReference>
<dbReference type="InterPro" id="IPR045584">
    <property type="entry name" value="Pilin-like"/>
</dbReference>